<protein>
    <submittedName>
        <fullName evidence="2">Uncharacterized protein</fullName>
    </submittedName>
</protein>
<accession>A0A644V9R7</accession>
<feature type="transmembrane region" description="Helical" evidence="1">
    <location>
        <begin position="20"/>
        <end position="38"/>
    </location>
</feature>
<evidence type="ECO:0000313" key="2">
    <source>
        <dbReference type="EMBL" id="MPL87513.1"/>
    </source>
</evidence>
<gene>
    <name evidence="2" type="ORF">SDC9_33514</name>
</gene>
<keyword evidence="1" id="KW-0472">Membrane</keyword>
<keyword evidence="1" id="KW-0812">Transmembrane</keyword>
<comment type="caution">
    <text evidence="2">The sequence shown here is derived from an EMBL/GenBank/DDBJ whole genome shotgun (WGS) entry which is preliminary data.</text>
</comment>
<name>A0A644V9R7_9ZZZZ</name>
<proteinExistence type="predicted"/>
<keyword evidence="1" id="KW-1133">Transmembrane helix</keyword>
<organism evidence="2">
    <name type="scientific">bioreactor metagenome</name>
    <dbReference type="NCBI Taxonomy" id="1076179"/>
    <lineage>
        <taxon>unclassified sequences</taxon>
        <taxon>metagenomes</taxon>
        <taxon>ecological metagenomes</taxon>
    </lineage>
</organism>
<reference evidence="2" key="1">
    <citation type="submission" date="2019-08" db="EMBL/GenBank/DDBJ databases">
        <authorList>
            <person name="Kucharzyk K."/>
            <person name="Murdoch R.W."/>
            <person name="Higgins S."/>
            <person name="Loffler F."/>
        </authorList>
    </citation>
    <scope>NUCLEOTIDE SEQUENCE</scope>
</reference>
<evidence type="ECO:0000256" key="1">
    <source>
        <dbReference type="SAM" id="Phobius"/>
    </source>
</evidence>
<sequence>MVSTIKDSGGDRVKRSKGFILLLSALVIASGLALYKFYPVLEALGYNKSISVSAVKLFMTEEALINAMDEKAEFVYGMGGNGWRFSDSGIFVMTSSLGLFKNRVALIDTENTSHSILGIKVGDNWDSAVTCLKKRGFKEFSHDMYTKGNVEIQLSGGSKISGLRIRIADPAYKDVQF</sequence>
<dbReference type="AlphaFoldDB" id="A0A644V9R7"/>
<dbReference type="EMBL" id="VSSQ01000240">
    <property type="protein sequence ID" value="MPL87513.1"/>
    <property type="molecule type" value="Genomic_DNA"/>
</dbReference>